<organism evidence="2 3">
    <name type="scientific">Raphidocelis subcapitata</name>
    <dbReference type="NCBI Taxonomy" id="307507"/>
    <lineage>
        <taxon>Eukaryota</taxon>
        <taxon>Viridiplantae</taxon>
        <taxon>Chlorophyta</taxon>
        <taxon>core chlorophytes</taxon>
        <taxon>Chlorophyceae</taxon>
        <taxon>CS clade</taxon>
        <taxon>Sphaeropleales</taxon>
        <taxon>Selenastraceae</taxon>
        <taxon>Raphidocelis</taxon>
    </lineage>
</organism>
<reference evidence="2 3" key="1">
    <citation type="journal article" date="2018" name="Sci. Rep.">
        <title>Raphidocelis subcapitata (=Pseudokirchneriella subcapitata) provides an insight into genome evolution and environmental adaptations in the Sphaeropleales.</title>
        <authorList>
            <person name="Suzuki S."/>
            <person name="Yamaguchi H."/>
            <person name="Nakajima N."/>
            <person name="Kawachi M."/>
        </authorList>
    </citation>
    <scope>NUCLEOTIDE SEQUENCE [LARGE SCALE GENOMIC DNA]</scope>
    <source>
        <strain evidence="2 3">NIES-35</strain>
    </source>
</reference>
<dbReference type="AlphaFoldDB" id="A0A2V0NR19"/>
<proteinExistence type="predicted"/>
<dbReference type="STRING" id="307507.A0A2V0NR19"/>
<dbReference type="Proteomes" id="UP000247498">
    <property type="component" value="Unassembled WGS sequence"/>
</dbReference>
<protein>
    <submittedName>
        <fullName evidence="2">Uncharacterized protein</fullName>
    </submittedName>
</protein>
<accession>A0A2V0NR19</accession>
<dbReference type="InterPro" id="IPR052050">
    <property type="entry name" value="SecEffector_AnkRepeat"/>
</dbReference>
<dbReference type="PANTHER" id="PTHR46586">
    <property type="entry name" value="ANKYRIN REPEAT-CONTAINING PROTEIN"/>
    <property type="match status" value="1"/>
</dbReference>
<dbReference type="SUPFAM" id="SSF140860">
    <property type="entry name" value="Pseudo ankyrin repeat-like"/>
    <property type="match status" value="1"/>
</dbReference>
<sequence length="421" mass="46084">MYPGSTPPRPSSPPSPASSPPPPPPPPLLLLQSERFNHNGGNPQLELPFDMLAHICSLLPFGDLIFTVPHLSKALAAAVAQALAPRIKAARAHRKHEQDTWTSWCDRLKTFSVPLWVLQEARLQPNQRSRVAQRAAFHGDVAALRWALAGLDCAIEGFVCTAAVAGGQLEALQCARAFGCPWDDCKCFEYLSGVRICKLAAENGHLAVLQWVRAKDHPCPWEECTSSAAAAGGHLAVLQWARAQDPPCPWDENTCKEAAAGGHLAVLQWARAQEPPCPWDENTCKEAAERGHLAVLQWARAQEPPCPWDENTCRAAAERGHLAVLQWARAQEPPCPWDENTCKEVAAGGHLAVLQWARAQEPPCPWDENTCKAAAKGGHLAVLQWARAQEPPCPWDTYVCLRWTGTDEPGLAVEKWIRAQA</sequence>
<feature type="region of interest" description="Disordered" evidence="1">
    <location>
        <begin position="1"/>
        <end position="26"/>
    </location>
</feature>
<dbReference type="EMBL" id="BDRX01000003">
    <property type="protein sequence ID" value="GBF88003.1"/>
    <property type="molecule type" value="Genomic_DNA"/>
</dbReference>
<name>A0A2V0NR19_9CHLO</name>
<keyword evidence="3" id="KW-1185">Reference proteome</keyword>
<evidence type="ECO:0000313" key="2">
    <source>
        <dbReference type="EMBL" id="GBF88003.1"/>
    </source>
</evidence>
<evidence type="ECO:0000256" key="1">
    <source>
        <dbReference type="SAM" id="MobiDB-lite"/>
    </source>
</evidence>
<comment type="caution">
    <text evidence="2">The sequence shown here is derived from an EMBL/GenBank/DDBJ whole genome shotgun (WGS) entry which is preliminary data.</text>
</comment>
<dbReference type="InParanoid" id="A0A2V0NR19"/>
<dbReference type="PANTHER" id="PTHR46586:SF3">
    <property type="entry name" value="ANKYRIN REPEAT-CONTAINING PROTEIN"/>
    <property type="match status" value="1"/>
</dbReference>
<evidence type="ECO:0000313" key="3">
    <source>
        <dbReference type="Proteomes" id="UP000247498"/>
    </source>
</evidence>
<dbReference type="OrthoDB" id="549039at2759"/>
<gene>
    <name evidence="2" type="ORF">Rsub_00715</name>
</gene>